<dbReference type="InterPro" id="IPR010751">
    <property type="entry name" value="TrfA"/>
</dbReference>
<dbReference type="AlphaFoldDB" id="Q79BP0"/>
<evidence type="ECO:0000313" key="1">
    <source>
        <dbReference type="EMBL" id="AAC64440.1"/>
    </source>
</evidence>
<gene>
    <name evidence="1" type="primary">trfA2</name>
</gene>
<dbReference type="Pfam" id="PF07042">
    <property type="entry name" value="TrfA"/>
    <property type="match status" value="1"/>
</dbReference>
<organism evidence="1">
    <name type="scientific">Klebsiella aerogenes</name>
    <name type="common">Enterobacter aerogenes</name>
    <dbReference type="NCBI Taxonomy" id="548"/>
    <lineage>
        <taxon>Bacteria</taxon>
        <taxon>Pseudomonadati</taxon>
        <taxon>Pseudomonadota</taxon>
        <taxon>Gammaproteobacteria</taxon>
        <taxon>Enterobacterales</taxon>
        <taxon>Enterobacteriaceae</taxon>
        <taxon>Klebsiella/Raoultella group</taxon>
        <taxon>Klebsiella</taxon>
    </lineage>
</organism>
<reference evidence="1" key="4">
    <citation type="submission" date="2005-07" db="EMBL/GenBank/DDBJ databases">
        <authorList>
            <person name="Haines A.S."/>
            <person name="Thomas C.M."/>
        </authorList>
    </citation>
    <scope>NUCLEOTIDE SEQUENCE</scope>
    <source>
        <plasmid evidence="1">R751</plasmid>
    </source>
</reference>
<geneLocation type="plasmid" evidence="1">
    <name>R751</name>
</geneLocation>
<reference evidence="1" key="1">
    <citation type="journal article" date="1993" name="J. Gen. Microbiol.">
        <title>The ancestral IncP replication system consisted of contiguous oriV and trfA segments as deduced from a comparison of the nucleotide sequences of diverse IncP plasmids.</title>
        <authorList>
            <person name="Smith C.A."/>
            <person name="Pinkney M."/>
            <person name="Guiney D.G."/>
            <person name="Thomas C.M."/>
        </authorList>
    </citation>
    <scope>NUCLEOTIDE SEQUENCE</scope>
    <source>
        <plasmid evidence="1">R751</plasmid>
    </source>
</reference>
<protein>
    <submittedName>
        <fullName evidence="1">S-TrfA</fullName>
    </submittedName>
</protein>
<dbReference type="EMBL" id="U67194">
    <property type="protein sequence ID" value="AAC64440.1"/>
    <property type="molecule type" value="Genomic_DNA"/>
</dbReference>
<reference evidence="1" key="2">
    <citation type="journal article" date="1996" name="Plasmid">
        <title>Conservation of the genetic switch between replication and transfer genes of IncP plasmids but divergence of the replication functions which are major host-range determinants.</title>
        <authorList>
            <person name="Thorsted P.B."/>
            <person name="Shah D.S."/>
            <person name="Macartney D."/>
            <person name="Kostelidou K."/>
            <person name="Thomas C.M."/>
        </authorList>
    </citation>
    <scope>NUCLEOTIDE SEQUENCE</scope>
    <source>
        <plasmid evidence="1">R751</plasmid>
    </source>
</reference>
<reference evidence="1" key="3">
    <citation type="journal article" date="1998" name="J. Mol. Biol.">
        <title>Complete sequence of the IncPbeta plasmid R751: implications for evolution and organisation of the IncP backbone.</title>
        <authorList>
            <person name="Thorsted P.B."/>
            <person name="Macartney D.P."/>
            <person name="Akhtar P."/>
            <person name="Haines A.S."/>
            <person name="Ali N."/>
            <person name="Davidson P."/>
            <person name="Stafford T."/>
            <person name="Pocklington M.J."/>
            <person name="Pansegrau W."/>
            <person name="Wilkins B.M."/>
            <person name="Lanka E."/>
            <person name="Thomas C.M."/>
        </authorList>
    </citation>
    <scope>NUCLEOTIDE SEQUENCE</scope>
    <source>
        <plasmid evidence="1">R751</plasmid>
    </source>
</reference>
<proteinExistence type="predicted"/>
<accession>Q79BP0</accession>
<keyword evidence="1" id="KW-0614">Plasmid</keyword>
<sequence length="285" mass="32787">MATKKRTAGGELAEKVSEAKQTALLKHTKQQIKDMQLSLFDLAPWTGSHAALPNDFGRSAIFTVRNKKVPRPALQGQSIYHVNKDVEITYTGIELRADDDELVFAQVLEYANGTALGEPVSFTFYELCQDLDWSINGRYYTRAEECLTRLQASAMQFSSQRIGRLESVSLIRRFRVLDRGKRTSRCQVEIDAEIVVLFAGDHYTKFVWEKYRKLSPNRDGRMFDYFATHKEPYPLKLETFRLMCGSDSTRPKKWREQVGEACDELRENGLVESAWVNDDLVHCKR</sequence>
<name>Q79BP0_KLEAE</name>